<feature type="region of interest" description="Disordered" evidence="1">
    <location>
        <begin position="1453"/>
        <end position="1484"/>
    </location>
</feature>
<feature type="region of interest" description="Disordered" evidence="1">
    <location>
        <begin position="1640"/>
        <end position="1718"/>
    </location>
</feature>
<feature type="compositionally biased region" description="Low complexity" evidence="1">
    <location>
        <begin position="3021"/>
        <end position="3049"/>
    </location>
</feature>
<feature type="region of interest" description="Disordered" evidence="1">
    <location>
        <begin position="4072"/>
        <end position="4301"/>
    </location>
</feature>
<feature type="compositionally biased region" description="Basic and acidic residues" evidence="1">
    <location>
        <begin position="2916"/>
        <end position="2925"/>
    </location>
</feature>
<feature type="compositionally biased region" description="Basic and acidic residues" evidence="1">
    <location>
        <begin position="637"/>
        <end position="658"/>
    </location>
</feature>
<evidence type="ECO:0000256" key="1">
    <source>
        <dbReference type="SAM" id="MobiDB-lite"/>
    </source>
</evidence>
<dbReference type="PANTHER" id="PTHR45725:SF1">
    <property type="entry name" value="DISHEVELLED ASSOCIATED ACTIVATOR OF MORPHOGENESIS, ISOFORM D"/>
    <property type="match status" value="1"/>
</dbReference>
<dbReference type="Gene3D" id="1.20.58.2220">
    <property type="entry name" value="Formin, FH2 domain"/>
    <property type="match status" value="1"/>
</dbReference>
<feature type="compositionally biased region" description="Polar residues" evidence="1">
    <location>
        <begin position="1763"/>
        <end position="1774"/>
    </location>
</feature>
<feature type="region of interest" description="Disordered" evidence="1">
    <location>
        <begin position="147"/>
        <end position="219"/>
    </location>
</feature>
<feature type="compositionally biased region" description="Low complexity" evidence="1">
    <location>
        <begin position="3263"/>
        <end position="3272"/>
    </location>
</feature>
<dbReference type="InParanoid" id="F0VAY8"/>
<feature type="compositionally biased region" description="Low complexity" evidence="1">
    <location>
        <begin position="4361"/>
        <end position="4381"/>
    </location>
</feature>
<feature type="region of interest" description="Disordered" evidence="1">
    <location>
        <begin position="693"/>
        <end position="722"/>
    </location>
</feature>
<dbReference type="InterPro" id="IPR051425">
    <property type="entry name" value="Formin_Homology"/>
</dbReference>
<evidence type="ECO:0000259" key="2">
    <source>
        <dbReference type="PROSITE" id="PS51444"/>
    </source>
</evidence>
<feature type="region of interest" description="Disordered" evidence="1">
    <location>
        <begin position="1536"/>
        <end position="1601"/>
    </location>
</feature>
<feature type="compositionally biased region" description="Low complexity" evidence="1">
    <location>
        <begin position="2212"/>
        <end position="2223"/>
    </location>
</feature>
<feature type="region of interest" description="Disordered" evidence="1">
    <location>
        <begin position="2902"/>
        <end position="2929"/>
    </location>
</feature>
<dbReference type="Proteomes" id="UP000007494">
    <property type="component" value="Chromosome IX"/>
</dbReference>
<dbReference type="VEuPathDB" id="ToxoDB:NCLIV_044260"/>
<dbReference type="OrthoDB" id="1668162at2759"/>
<dbReference type="SUPFAM" id="SSF101447">
    <property type="entry name" value="Formin homology 2 domain (FH2 domain)"/>
    <property type="match status" value="1"/>
</dbReference>
<feature type="region of interest" description="Disordered" evidence="1">
    <location>
        <begin position="610"/>
        <end position="669"/>
    </location>
</feature>
<feature type="compositionally biased region" description="Basic and acidic residues" evidence="1">
    <location>
        <begin position="2044"/>
        <end position="2066"/>
    </location>
</feature>
<feature type="compositionally biased region" description="Basic and acidic residues" evidence="1">
    <location>
        <begin position="3933"/>
        <end position="3945"/>
    </location>
</feature>
<feature type="region of interest" description="Disordered" evidence="1">
    <location>
        <begin position="4491"/>
        <end position="4531"/>
    </location>
</feature>
<feature type="compositionally biased region" description="Polar residues" evidence="1">
    <location>
        <begin position="3895"/>
        <end position="3909"/>
    </location>
</feature>
<dbReference type="InterPro" id="IPR042201">
    <property type="entry name" value="FH2_Formin_sf"/>
</dbReference>
<feature type="compositionally biased region" description="Basic and acidic residues" evidence="1">
    <location>
        <begin position="3050"/>
        <end position="3062"/>
    </location>
</feature>
<feature type="region of interest" description="Disordered" evidence="1">
    <location>
        <begin position="4361"/>
        <end position="4462"/>
    </location>
</feature>
<feature type="compositionally biased region" description="Basic and acidic residues" evidence="1">
    <location>
        <begin position="916"/>
        <end position="932"/>
    </location>
</feature>
<feature type="compositionally biased region" description="Polar residues" evidence="1">
    <location>
        <begin position="2719"/>
        <end position="2731"/>
    </location>
</feature>
<dbReference type="Pfam" id="PF02181">
    <property type="entry name" value="FH2"/>
    <property type="match status" value="1"/>
</dbReference>
<feature type="compositionally biased region" description="Low complexity" evidence="1">
    <location>
        <begin position="4111"/>
        <end position="4134"/>
    </location>
</feature>
<dbReference type="OMA" id="IMENFTP"/>
<keyword evidence="5" id="KW-1185">Reference proteome</keyword>
<feature type="region of interest" description="Disordered" evidence="1">
    <location>
        <begin position="270"/>
        <end position="344"/>
    </location>
</feature>
<feature type="compositionally biased region" description="Basic and acidic residues" evidence="1">
    <location>
        <begin position="2293"/>
        <end position="2302"/>
    </location>
</feature>
<feature type="region of interest" description="Disordered" evidence="1">
    <location>
        <begin position="1841"/>
        <end position="1899"/>
    </location>
</feature>
<feature type="compositionally biased region" description="Polar residues" evidence="1">
    <location>
        <begin position="2766"/>
        <end position="2778"/>
    </location>
</feature>
<feature type="compositionally biased region" description="Pro residues" evidence="1">
    <location>
        <begin position="527"/>
        <end position="536"/>
    </location>
</feature>
<feature type="region of interest" description="Disordered" evidence="1">
    <location>
        <begin position="3230"/>
        <end position="3364"/>
    </location>
</feature>
<dbReference type="Gene3D" id="3.90.190.10">
    <property type="entry name" value="Protein tyrosine phosphatase superfamily"/>
    <property type="match status" value="1"/>
</dbReference>
<feature type="region of interest" description="Disordered" evidence="1">
    <location>
        <begin position="2482"/>
        <end position="2597"/>
    </location>
</feature>
<dbReference type="PROSITE" id="PS51444">
    <property type="entry name" value="FH2"/>
    <property type="match status" value="1"/>
</dbReference>
<protein>
    <submittedName>
        <fullName evidence="3 4">Afh1, related</fullName>
    </submittedName>
</protein>
<feature type="compositionally biased region" description="Gly residues" evidence="1">
    <location>
        <begin position="3110"/>
        <end position="3120"/>
    </location>
</feature>
<feature type="region of interest" description="Disordered" evidence="1">
    <location>
        <begin position="364"/>
        <end position="574"/>
    </location>
</feature>
<feature type="region of interest" description="Disordered" evidence="1">
    <location>
        <begin position="2033"/>
        <end position="2066"/>
    </location>
</feature>
<feature type="compositionally biased region" description="Basic and acidic residues" evidence="1">
    <location>
        <begin position="4212"/>
        <end position="4233"/>
    </location>
</feature>
<feature type="compositionally biased region" description="Polar residues" evidence="1">
    <location>
        <begin position="3072"/>
        <end position="3083"/>
    </location>
</feature>
<feature type="compositionally biased region" description="Pro residues" evidence="1">
    <location>
        <begin position="4613"/>
        <end position="4622"/>
    </location>
</feature>
<feature type="compositionally biased region" description="Basic and acidic residues" evidence="1">
    <location>
        <begin position="1750"/>
        <end position="1759"/>
    </location>
</feature>
<feature type="compositionally biased region" description="Basic and acidic residues" evidence="1">
    <location>
        <begin position="2226"/>
        <end position="2258"/>
    </location>
</feature>
<feature type="compositionally biased region" description="Low complexity" evidence="1">
    <location>
        <begin position="1101"/>
        <end position="1111"/>
    </location>
</feature>
<dbReference type="SMART" id="SM00498">
    <property type="entry name" value="FH2"/>
    <property type="match status" value="1"/>
</dbReference>
<feature type="region of interest" description="Disordered" evidence="1">
    <location>
        <begin position="3587"/>
        <end position="3612"/>
    </location>
</feature>
<feature type="compositionally biased region" description="Low complexity" evidence="1">
    <location>
        <begin position="4286"/>
        <end position="4301"/>
    </location>
</feature>
<feature type="compositionally biased region" description="Low complexity" evidence="1">
    <location>
        <begin position="1575"/>
        <end position="1586"/>
    </location>
</feature>
<feature type="region of interest" description="Disordered" evidence="1">
    <location>
        <begin position="62"/>
        <end position="87"/>
    </location>
</feature>
<dbReference type="PANTHER" id="PTHR45725">
    <property type="entry name" value="FORMIN HOMOLOGY 2 FAMILY MEMBER"/>
    <property type="match status" value="1"/>
</dbReference>
<dbReference type="InterPro" id="IPR029021">
    <property type="entry name" value="Prot-tyrosine_phosphatase-like"/>
</dbReference>
<feature type="domain" description="FH2" evidence="2">
    <location>
        <begin position="3357"/>
        <end position="3819"/>
    </location>
</feature>
<feature type="compositionally biased region" description="Low complexity" evidence="1">
    <location>
        <begin position="1701"/>
        <end position="1715"/>
    </location>
</feature>
<feature type="compositionally biased region" description="Low complexity" evidence="1">
    <location>
        <begin position="1472"/>
        <end position="1482"/>
    </location>
</feature>
<reference evidence="5" key="3">
    <citation type="journal article" date="2012" name="PLoS Pathog.">
        <title>Comparative genomics of the apicomplexan parasites Toxoplasma gondii and Neospora caninum: Coccidia differing in host range and transmission strategy.</title>
        <authorList>
            <person name="Reid A.J."/>
            <person name="Vermont S.J."/>
            <person name="Cotton J.A."/>
            <person name="Harris D."/>
            <person name="Hill-Cawthorne G.A."/>
            <person name="Konen-Waisman S."/>
            <person name="Latham S.M."/>
            <person name="Mourier T."/>
            <person name="Norton R."/>
            <person name="Quail M.A."/>
            <person name="Sanders M."/>
            <person name="Shanmugam D."/>
            <person name="Sohal A."/>
            <person name="Wasmuth J.D."/>
            <person name="Brunk B."/>
            <person name="Grigg M.E."/>
            <person name="Howard J.C."/>
            <person name="Parkinson J."/>
            <person name="Roos D.S."/>
            <person name="Trees A.J."/>
            <person name="Berriman M."/>
            <person name="Pain A."/>
            <person name="Wastling J.M."/>
        </authorList>
    </citation>
    <scope>NUCLEOTIDE SEQUENCE [LARGE SCALE GENOMIC DNA]</scope>
    <source>
        <strain evidence="5">Liverpool</strain>
    </source>
</reference>
<evidence type="ECO:0000313" key="5">
    <source>
        <dbReference type="Proteomes" id="UP000007494"/>
    </source>
</evidence>
<dbReference type="RefSeq" id="XP_003881397.1">
    <property type="nucleotide sequence ID" value="XM_003881348.1"/>
</dbReference>
<name>F0VAY8_NEOCL</name>
<dbReference type="EMBL" id="FR823385">
    <property type="protein sequence ID" value="CBZ51364.1"/>
    <property type="molecule type" value="Genomic_DNA"/>
</dbReference>
<feature type="region of interest" description="Disordered" evidence="1">
    <location>
        <begin position="2613"/>
        <end position="2646"/>
    </location>
</feature>
<feature type="compositionally biased region" description="Low complexity" evidence="1">
    <location>
        <begin position="332"/>
        <end position="344"/>
    </location>
</feature>
<feature type="compositionally biased region" description="Polar residues" evidence="1">
    <location>
        <begin position="4446"/>
        <end position="4456"/>
    </location>
</feature>
<feature type="region of interest" description="Disordered" evidence="1">
    <location>
        <begin position="884"/>
        <end position="934"/>
    </location>
</feature>
<gene>
    <name evidence="4" type="ORF">BN1204_044260</name>
    <name evidence="3" type="ORF">NCLIV_044260</name>
</gene>
<feature type="region of interest" description="Disordered" evidence="1">
    <location>
        <begin position="1244"/>
        <end position="1279"/>
    </location>
</feature>
<accession>F0VAY8</accession>
<feature type="compositionally biased region" description="Low complexity" evidence="1">
    <location>
        <begin position="1267"/>
        <end position="1279"/>
    </location>
</feature>
<sequence>MEEFRRKTRSPRRAELFGQRPILASRNASPLPSVSVACAMHTAMPPLTGCLSVPAASASAGLASSESPCKQSGSGFPSPPSTLKDGLLTPYLRARPLSAPVLPSSPPFSPAETSAAEGDDCACLLHALADVEARRCVPSFFDAPSVFALPPSRHSRPDVSPGREGSIRSADGDAEQRVCGSSGSALFPAPRGRDSDASRPPRATPVAAASLCRRGETAEARDASQTAALTVEQLGEHSDGAGVSWGLAAHPACPPSAVPLSHPRRPLFSEFPSPSETRIEDTGARNPILEDGQPRACPDRDAPSPHRSGIQTAVASLAARATGASPSREGRAPASTPVPSTAPVDLEHANAAPQFVPHLVSAPFLPANDEAGSCQEDPRRPPRDADPPSFAPSPVPGADVASVRRRSSAAEPGGENSAVPTAVSGSGATPAVESRSRPLRFNPRTGKFEAPLARDVEARHGNASPSLSHEELRSRESASSQDPTPVERRAVGGGSLRRAETVSGPLGGKAMSTFPPRQSTLYALHTPQPPSPPAVSPPGGRQARAASLESGRPHPQWQLPGARASPSGPQLRLGKAGREEVDLHASATPLCVSPQPVLTQTCAARLGGAVGSGEEATGGSPTPGTDCCPASGGARRGAREGGDRGRLGSGRWDSDSAHGDPVSIPTAAKRGPGVLYDSVEETLAEVEGMLKRTEASRRSLTRAWPPRGSSDRASEATNSVAQEARLPALETRAPSGALSSARRAGAAAVPRLPLGSADASAADVFPSTQSSKALAARTLGLGSPTCGLQAVSPPPPACGPVPPSPLVQTCLVAERLVAMRTPWRLPTTSILKRNNIMDIVLYLATLQNLFRGPGPRHEELMDRVERRKRMGRLMAKLREEYAAQDVSASVAGPDRQRALPEPVAAAQPSGKGGDAASREQNETAEGERDDGQATKAAGEFDFLTAVLDQEDVEMARTELVRRQQRQFEPVDLPLLTDSPYVLPSQQQQLVRRILQMTPSPTSGCSGLVEFNILYAYIRRKRGCSLVDFYARMSKDGSGMDNALLHDSEDDQPLGASMQFLLSQLDDTPQRRTHGRAEGFGTLWGEDTARARPPVGADRRALGSSSSSSLSDEPGGSRTGATMSPTEVEAALQLVTRAVQVADLTAGDKVMPGEAQGPQGACGDVSWDQSVKTVSEATAGLMNLLEEETQGFHAAWTGGEKTASRREDGNALGLADVLSVLYPSPPVFIIWDVVPPAAAFSPHAGGALGAQPPHRGASLPSVSSDTPSAGSYSSRVGGASSGSVSGVSWAASSAGGTAARAPRLAEASSGAAVPGDVPGAPHLRSECGSSHALGPGDTPSLSGPAVAPTGFEDFYRLFRDQVLRYQTSEVGAPTLQLLVHFCSSIAFWLQLDRHQHFGVINLHPRCGFQGLLLLACSALVRSKWTAAEVLETLRRSSIAAQDGGVLERRLRAGAGPGYATHRDGDGASGAGRGRQASGVSAGGWATSRRLAGDRARSGRAKKTWGVICWQDAEDWPPSCRRYLHYFARLVKRGGVEFTVPRSPGRDASADADEAGGNSASPPSPLFLSELQGGGETSPCPSSTPSPSNFGRDRPANKKLGIPSTPYRLKNIIMENFTPPAELVCVEVYEVTLCFGCRCRSTSPHAPSAGPTRSAAPPGAETRLPREGSGAEASAKPRAALEQARLDTESSPAEGCSSPRPPSLSSGGSTTASASLGVQKEGTGVSVGTLLSPRLKLPRNVFKKRGASPGAKAEDEKEQARNEGGNAQSGSSCLASSTGTVTMHSSLYAHPYIKALRQQELLSSRKTGAGTDLPDRVPLLLEPAGPLGHLVSCCVATSAPPVPVSSGEFGRSLERPDATARRKGGPTGENQAGSPGDSDLGLADAASSLQSPAEEAPPRERLTALSGAPETPAAGAEDELGRGALCCPMCCVDRGRYHEGPGAAFPETRPAKRPSAGGALAAGHSPLLSRDVVREQFVLRACVNNYQLMAADTMEGGETSLVFDFSHNRDGDDQYLVLSGDVLFAFRQLAAIPQHSTSPDDAEGPPAKEDTGAGEREKSRVGSLKERAKKMEWGTGQQVFATFSFHTGFMVQGATDVQQLTKEDLDTYDSSHRDLIPDGLRVSLIFEPVRPSLFETGPSVRRPARAVSPSPPDFASATPPASAPGSPTAKSGVVALDERATTSPEAKTTAVGGESVFAPSTCGESQAAFPRSSPPSVQASAVSDAPSDDGKKCTEEHGSGDRTEKGEQERTKRVGPESERGGYGAGTGLGALASWLGFPGGASSRPSAGDLGGPEGDRRRKDGDTGASEKGGGRDKRRDQRTKSAGSSAGRTLREACGAVSPSSKMTHEQRRLLKMMHEQQERHKLRDAERQKATQICRGDADWNQWKNYILWRAQQWVGQPKPDRREFWRRHVGPVEEVQLWRLSKLTGCGRDNCLVALKVCCNDVADALMFLSLYFASTPCPLLVHLFPPLSVPLPPSDPSFRLRQGGLPPSTATDLSGSRPVANASALDPLGAGRPALPGNTVSKDSGETESGPMAVVPLATPPVGSRVPTASAAKPAAAVEAQPASASGDSPRRQRAEGRGSVSDPVASGGASAGELASLATSNASCSEAGSCSQAKVAGDRETGEGSWDSSGETATGVAASARGFPGPFGDGVECSSGEYRTLLPSSRVPAGNASGLGNAFGFGNAGASSAYLRTRAAVGLADHSLGFGIEDAFGSGTSAPSTPTAGGSESGLEPEGTVEPFGGWRRQRRMAPVPQRPGQLKPRQTPSCASTAQQAPRIPTPGASLPSRALVGGMPLPIRRSHTVGGAPELSHLFPGAAPAGLATPASFEEAARGSADVGRGAGPLPDPVGHPGACPSNRTLSSVPGERMFPASAGTAGPGMVSCDAGASGEDRRAVGRAAGEPGGGVALSDNTERGQKEEESPAVQLVGASHEGKEVYTVKLPSGRVVRFSVDQRKVADGQDIVLHASHVTSAPAGGVSGAPTGDGGATAGVMCPAVPGLPGQTDAGGWASPQLEPGGDSSGQSDGASARGKLASADADTAGSSAFDRDLPVPRREEAAPMCRVGVQRAQSGSRQTTGSGDAVPASGLAPQAPAGARGLEPACTTGGAGFPPGGGETAPLQAVGAPAGSGPAFQSGIGVPGPARVGTQDGDGTAKGVGTQGTGAGYEGTVVSPTVPPEGGGLLRGCGLGVGVLAGAPGTQGPEAGSGGAASASSAQAPAIPCGVASTVSRPGSSVDAADAQLPWPSTANADSTPPGSSPPSASAPGASEKAQQTSDVAGAPCGPTTAGSASAGPAVAPKKKAAPPLPGKTSGAPKAPGGPPGKGKAPPLPPKAKKPPMLGKAPKPGAPPKKAEGVDPKTLPLRRKIHWKTLGQEQIEGTVFKELEGDPAIPDMFDPEAISRLFSATLSGKGEEAAAKAAPKKPEEKKHSILDNKRAQNVAIVLARLPLTLDVLAKKLLSLDTEGLNLDILQKAEQAAPTPEELVKFREYEEMKKADPANTPELRDVEKKMTALLPLTRLSSRVRIMQTALQWEKIVEEIEKQLELLCTAADEAHNSRKFRSLLQAVLQWGNYVNHGVKKAPQGQVSCESEARQPDPPASPRGGENRQGLQQLPPVLLVKELPTKGFKLASLTKLMEFKTTIDKSICSLHFIISNLIVSLPELDIADLASDMPSLDAAARVSDEAIDASISFLRNEAAFILSQIHALKQAGTAGRAGGGDAQVDEALHAELTRLQKLHGEMVLAMERLREKYLNCKEVIGEVARFYGEDGPKKPSGGKPKAKGSDVSIDTGAAPTGGVMGEWETGLLDQSPFELLSSILTTCRQGLRDVQANPRKYAILLVGRFASEEEKWRLLKFHIDNSLSNRKRLPDRRDSDADQDTGRPRADGVGCSGASSPRTTPRGSVSSRDGKKLLAARQGPETGAAPRRAPQKSDDGSFRESRRLGRGASGDEEALGTPRSAERNASARGRLGSGASDVRRSAAIRSRSQVGGGKAPGMIARFKSSPFETGIAGDPQAKARRGSVSPHSGEESPSRRWSAASGRERGSTSESLPGARNYAFRTSKSCASLVTKADGKTQAGKTRTGCPAGEWKAAPGRQKGVQALLQRQASQFAAGISASSASGDGSPGDGTSEASPRPEAGGHLALGGDRSPPARGVAAGAAEREDAGDGASGAGAAESSSLPRALSPRQLPLRGKRGAESDTGLGGEDVACRSESRRAQLMSEEAKRQADEGGAASSARENHLARSPSRLETLPRGASPPDHSPRATRGGAVPAGSDGRATRLFSNSAAANPSLSPLDALQPAFSDMALAASINKALFADDMDLESPGGGGTPGPTPTHALFSACGLSLFPNEREGDALAGASAAAPAVSAPHHFPSARSRPATPFPGDGGHLASAEAPAAAMGADRRAQSKGNGLAVRTGPVSFVPSDDSPVFAEATGADPSPQQVGRNASLLSERDFPADARNVAHAGEASAPSGARDEVIQSAQASLSNEATHVGTAGGRTAGPVAPVSSEPASAGANKLQKSQSGPGAVNLLEVKVFPSTPVFCWEGGGVVGHAAGSRAPACQRRPIVCRPRRPPPPIVSKQPLGSSGANAKAPTSAKAPHSSPARPLPPPNEGL</sequence>
<feature type="compositionally biased region" description="Basic residues" evidence="1">
    <location>
        <begin position="1"/>
        <end position="11"/>
    </location>
</feature>
<evidence type="ECO:0000313" key="3">
    <source>
        <dbReference type="EMBL" id="CBZ51364.1"/>
    </source>
</evidence>
<reference evidence="3" key="1">
    <citation type="submission" date="2011-02" db="EMBL/GenBank/DDBJ databases">
        <authorList>
            <person name="Aslett M."/>
        </authorList>
    </citation>
    <scope>NUCLEOTIDE SEQUENCE</scope>
    <source>
        <strain evidence="3">Liverpool</strain>
    </source>
</reference>
<feature type="region of interest" description="Disordered" evidence="1">
    <location>
        <begin position="1065"/>
        <end position="1121"/>
    </location>
</feature>
<dbReference type="eggNOG" id="KOG1923">
    <property type="taxonomic scope" value="Eukaryota"/>
</dbReference>
<feature type="compositionally biased region" description="Low complexity" evidence="1">
    <location>
        <begin position="2551"/>
        <end position="2570"/>
    </location>
</feature>
<feature type="compositionally biased region" description="Basic and acidic residues" evidence="1">
    <location>
        <begin position="1849"/>
        <end position="1858"/>
    </location>
</feature>
<feature type="region of interest" description="Disordered" evidence="1">
    <location>
        <begin position="3771"/>
        <end position="3790"/>
    </location>
</feature>
<dbReference type="EMBL" id="LN714484">
    <property type="protein sequence ID" value="CEL68683.1"/>
    <property type="molecule type" value="Genomic_DNA"/>
</dbReference>
<feature type="region of interest" description="Disordered" evidence="1">
    <location>
        <begin position="3868"/>
        <end position="4060"/>
    </location>
</feature>
<feature type="compositionally biased region" description="Basic and acidic residues" evidence="1">
    <location>
        <begin position="2309"/>
        <end position="2320"/>
    </location>
</feature>
<feature type="compositionally biased region" description="Low complexity" evidence="1">
    <location>
        <begin position="4397"/>
        <end position="4407"/>
    </location>
</feature>
<feature type="compositionally biased region" description="Basic and acidic residues" evidence="1">
    <location>
        <begin position="3873"/>
        <end position="3888"/>
    </location>
</feature>
<reference evidence="4" key="4">
    <citation type="journal article" date="2015" name="PLoS ONE">
        <title>Comprehensive Evaluation of Toxoplasma gondii VEG and Neospora caninum LIV Genomes with Tachyzoite Stage Transcriptome and Proteome Defines Novel Transcript Features.</title>
        <authorList>
            <person name="Ramaprasad A."/>
            <person name="Mourier T."/>
            <person name="Naeem R."/>
            <person name="Malas T.B."/>
            <person name="Moussa E."/>
            <person name="Panigrahi A."/>
            <person name="Vermont S.J."/>
            <person name="Otto T.D."/>
            <person name="Wastling J."/>
            <person name="Pain A."/>
        </authorList>
    </citation>
    <scope>NUCLEOTIDE SEQUENCE</scope>
    <source>
        <strain evidence="4">Liverpool</strain>
    </source>
</reference>
<organism evidence="3 5">
    <name type="scientific">Neospora caninum (strain Liverpool)</name>
    <dbReference type="NCBI Taxonomy" id="572307"/>
    <lineage>
        <taxon>Eukaryota</taxon>
        <taxon>Sar</taxon>
        <taxon>Alveolata</taxon>
        <taxon>Apicomplexa</taxon>
        <taxon>Conoidasida</taxon>
        <taxon>Coccidia</taxon>
        <taxon>Eucoccidiorida</taxon>
        <taxon>Eimeriorina</taxon>
        <taxon>Sarcocystidae</taxon>
        <taxon>Neospora</taxon>
    </lineage>
</organism>
<feature type="region of interest" description="Disordered" evidence="1">
    <location>
        <begin position="2135"/>
        <end position="2346"/>
    </location>
</feature>
<feature type="region of interest" description="Disordered" evidence="1">
    <location>
        <begin position="2996"/>
        <end position="3132"/>
    </location>
</feature>
<feature type="compositionally biased region" description="Low complexity" evidence="1">
    <location>
        <begin position="2136"/>
        <end position="2167"/>
    </location>
</feature>
<dbReference type="GeneID" id="13440349"/>
<feature type="region of interest" description="Disordered" evidence="1">
    <location>
        <begin position="1"/>
        <end position="22"/>
    </location>
</feature>
<feature type="region of interest" description="Disordered" evidence="1">
    <location>
        <begin position="2719"/>
        <end position="2791"/>
    </location>
</feature>
<feature type="region of interest" description="Disordered" evidence="1">
    <location>
        <begin position="1738"/>
        <end position="1774"/>
    </location>
</feature>
<reference evidence="3" key="2">
    <citation type="submission" date="2011-03" db="EMBL/GenBank/DDBJ databases">
        <title>Comparative genomics and transcriptomics of Neospora caninum and Toxoplasma gondii.</title>
        <authorList>
            <person name="Reid A.J."/>
            <person name="Sohal A."/>
            <person name="Harris D."/>
            <person name="Quail M."/>
            <person name="Sanders M."/>
            <person name="Berriman M."/>
            <person name="Wastling J.M."/>
            <person name="Pain A."/>
        </authorList>
    </citation>
    <scope>NUCLEOTIDE SEQUENCE</scope>
    <source>
        <strain evidence="3">Liverpool</strain>
    </source>
</reference>
<feature type="compositionally biased region" description="Low complexity" evidence="1">
    <location>
        <begin position="3287"/>
        <end position="3301"/>
    </location>
</feature>
<feature type="region of interest" description="Disordered" evidence="1">
    <location>
        <begin position="1306"/>
        <end position="1341"/>
    </location>
</feature>
<feature type="region of interest" description="Disordered" evidence="1">
    <location>
        <begin position="4561"/>
        <end position="4622"/>
    </location>
</feature>
<evidence type="ECO:0000313" key="4">
    <source>
        <dbReference type="EMBL" id="CEL68683.1"/>
    </source>
</evidence>
<feature type="compositionally biased region" description="Basic and acidic residues" evidence="1">
    <location>
        <begin position="376"/>
        <end position="386"/>
    </location>
</feature>
<dbReference type="InterPro" id="IPR015425">
    <property type="entry name" value="FH2_Formin"/>
</dbReference>
<proteinExistence type="predicted"/>